<dbReference type="PANTHER" id="PTHR43877:SF1">
    <property type="entry name" value="ACETYLTRANSFERASE"/>
    <property type="match status" value="1"/>
</dbReference>
<dbReference type="RefSeq" id="WP_119832579.1">
    <property type="nucleotide sequence ID" value="NZ_QYUL01000003.1"/>
</dbReference>
<dbReference type="Proteomes" id="UP000283458">
    <property type="component" value="Unassembled WGS sequence"/>
</dbReference>
<dbReference type="PROSITE" id="PS51186">
    <property type="entry name" value="GNAT"/>
    <property type="match status" value="1"/>
</dbReference>
<evidence type="ECO:0000313" key="4">
    <source>
        <dbReference type="EMBL" id="RJF79121.1"/>
    </source>
</evidence>
<reference evidence="4 5" key="1">
    <citation type="submission" date="2018-09" db="EMBL/GenBank/DDBJ databases">
        <authorList>
            <person name="Zhu H."/>
        </authorList>
    </citation>
    <scope>NUCLEOTIDE SEQUENCE [LARGE SCALE GENOMIC DNA]</scope>
    <source>
        <strain evidence="4 5">K2W22B-5</strain>
    </source>
</reference>
<evidence type="ECO:0000313" key="5">
    <source>
        <dbReference type="Proteomes" id="UP000283458"/>
    </source>
</evidence>
<dbReference type="CDD" id="cd04301">
    <property type="entry name" value="NAT_SF"/>
    <property type="match status" value="1"/>
</dbReference>
<dbReference type="Pfam" id="PF00583">
    <property type="entry name" value="Acetyltransf_1"/>
    <property type="match status" value="1"/>
</dbReference>
<dbReference type="Gene3D" id="3.40.630.30">
    <property type="match status" value="1"/>
</dbReference>
<evidence type="ECO:0000256" key="1">
    <source>
        <dbReference type="ARBA" id="ARBA00022679"/>
    </source>
</evidence>
<dbReference type="InterPro" id="IPR050832">
    <property type="entry name" value="Bact_Acetyltransf"/>
</dbReference>
<dbReference type="InterPro" id="IPR016181">
    <property type="entry name" value="Acyl_CoA_acyltransferase"/>
</dbReference>
<evidence type="ECO:0000256" key="2">
    <source>
        <dbReference type="ARBA" id="ARBA00023315"/>
    </source>
</evidence>
<keyword evidence="2" id="KW-0012">Acyltransferase</keyword>
<dbReference type="SUPFAM" id="SSF55729">
    <property type="entry name" value="Acyl-CoA N-acyltransferases (Nat)"/>
    <property type="match status" value="1"/>
</dbReference>
<dbReference type="GO" id="GO:0016747">
    <property type="term" value="F:acyltransferase activity, transferring groups other than amino-acyl groups"/>
    <property type="evidence" value="ECO:0007669"/>
    <property type="project" value="InterPro"/>
</dbReference>
<name>A0A418VRN0_9PROT</name>
<evidence type="ECO:0000259" key="3">
    <source>
        <dbReference type="PROSITE" id="PS51186"/>
    </source>
</evidence>
<dbReference type="OrthoDB" id="9799154at2"/>
<sequence>MILLRPARPADAPALARMHVAVWRRTYRDLAPQSAQDALDEARRLAFWTGALGDPARPGLVLVAESGGAVIGFASGGFASGGPATEAAFAGRAEVKHLYVDDAHARRGIGRRLLAALCAELWAGGASGIGLGVVVGNDPAIAFYEAMGGRRHGRYTDPGPLWRSDNWLYVWDDPARLPTQPEGDGAA</sequence>
<dbReference type="EMBL" id="QYUL01000003">
    <property type="protein sequence ID" value="RJF79121.1"/>
    <property type="molecule type" value="Genomic_DNA"/>
</dbReference>
<feature type="domain" description="N-acetyltransferase" evidence="3">
    <location>
        <begin position="2"/>
        <end position="174"/>
    </location>
</feature>
<dbReference type="PANTHER" id="PTHR43877">
    <property type="entry name" value="AMINOALKYLPHOSPHONATE N-ACETYLTRANSFERASE-RELATED-RELATED"/>
    <property type="match status" value="1"/>
</dbReference>
<protein>
    <submittedName>
        <fullName evidence="4">GNAT family N-acetyltransferase</fullName>
    </submittedName>
</protein>
<dbReference type="AlphaFoldDB" id="A0A418VRN0"/>
<keyword evidence="1 4" id="KW-0808">Transferase</keyword>
<dbReference type="InterPro" id="IPR000182">
    <property type="entry name" value="GNAT_dom"/>
</dbReference>
<accession>A0A418VRN0</accession>
<organism evidence="4 5">
    <name type="scientific">Azospirillum cavernae</name>
    <dbReference type="NCBI Taxonomy" id="2320860"/>
    <lineage>
        <taxon>Bacteria</taxon>
        <taxon>Pseudomonadati</taxon>
        <taxon>Pseudomonadota</taxon>
        <taxon>Alphaproteobacteria</taxon>
        <taxon>Rhodospirillales</taxon>
        <taxon>Azospirillaceae</taxon>
        <taxon>Azospirillum</taxon>
    </lineage>
</organism>
<gene>
    <name evidence="4" type="ORF">D3877_20040</name>
</gene>
<proteinExistence type="predicted"/>
<keyword evidence="5" id="KW-1185">Reference proteome</keyword>
<comment type="caution">
    <text evidence="4">The sequence shown here is derived from an EMBL/GenBank/DDBJ whole genome shotgun (WGS) entry which is preliminary data.</text>
</comment>